<dbReference type="PROSITE" id="PS51819">
    <property type="entry name" value="VOC"/>
    <property type="match status" value="1"/>
</dbReference>
<proteinExistence type="predicted"/>
<feature type="domain" description="VOC" evidence="1">
    <location>
        <begin position="4"/>
        <end position="138"/>
    </location>
</feature>
<comment type="caution">
    <text evidence="2">The sequence shown here is derived from an EMBL/GenBank/DDBJ whole genome shotgun (WGS) entry which is preliminary data.</text>
</comment>
<sequence>MKVSLEVVVVPVTDPDRSLRFYRDQVGFKLDVDYAPSPDLRVIQLTPEGSGTSIQFGINLTDAPPGSLQGLYLVVRNIEGYRAELVGRGATVSEIRHKDTRGGWRGGFLPGAASGHTDYASFADFRDPDGNAWVMQERNHRRA</sequence>
<dbReference type="InterPro" id="IPR004360">
    <property type="entry name" value="Glyas_Fos-R_dOase_dom"/>
</dbReference>
<dbReference type="Proteomes" id="UP000092207">
    <property type="component" value="Unassembled WGS sequence"/>
</dbReference>
<evidence type="ECO:0000259" key="1">
    <source>
        <dbReference type="PROSITE" id="PS51819"/>
    </source>
</evidence>
<dbReference type="Pfam" id="PF00903">
    <property type="entry name" value="Glyoxalase"/>
    <property type="match status" value="1"/>
</dbReference>
<dbReference type="SUPFAM" id="SSF54593">
    <property type="entry name" value="Glyoxalase/Bleomycin resistance protein/Dihydroxybiphenyl dioxygenase"/>
    <property type="match status" value="1"/>
</dbReference>
<dbReference type="Gene3D" id="3.10.180.10">
    <property type="entry name" value="2,3-Dihydroxybiphenyl 1,2-Dioxygenase, domain 1"/>
    <property type="match status" value="1"/>
</dbReference>
<dbReference type="RefSeq" id="WP_067302937.1">
    <property type="nucleotide sequence ID" value="NZ_LZJY01000104.1"/>
</dbReference>
<dbReference type="EMBL" id="LZJY01000104">
    <property type="protein sequence ID" value="OBI07123.1"/>
    <property type="molecule type" value="Genomic_DNA"/>
</dbReference>
<organism evidence="2 3">
    <name type="scientific">Mycobacterium scrofulaceum</name>
    <dbReference type="NCBI Taxonomy" id="1783"/>
    <lineage>
        <taxon>Bacteria</taxon>
        <taxon>Bacillati</taxon>
        <taxon>Actinomycetota</taxon>
        <taxon>Actinomycetes</taxon>
        <taxon>Mycobacteriales</taxon>
        <taxon>Mycobacteriaceae</taxon>
        <taxon>Mycobacterium</taxon>
    </lineage>
</organism>
<protein>
    <submittedName>
        <fullName evidence="2">Glyoxalase</fullName>
    </submittedName>
</protein>
<dbReference type="InterPro" id="IPR029068">
    <property type="entry name" value="Glyas_Bleomycin-R_OHBP_Dase"/>
</dbReference>
<name>A0A1A2W2Q9_MYCSC</name>
<dbReference type="InterPro" id="IPR037523">
    <property type="entry name" value="VOC_core"/>
</dbReference>
<evidence type="ECO:0000313" key="3">
    <source>
        <dbReference type="Proteomes" id="UP000092207"/>
    </source>
</evidence>
<accession>A0A1A2W2Q9</accession>
<dbReference type="AlphaFoldDB" id="A0A1A2W2Q9"/>
<gene>
    <name evidence="2" type="ORF">A5679_11465</name>
</gene>
<reference evidence="2 3" key="1">
    <citation type="submission" date="2016-06" db="EMBL/GenBank/DDBJ databases">
        <authorList>
            <person name="Kjaerup R.B."/>
            <person name="Dalgaard T.S."/>
            <person name="Juul-Madsen H.R."/>
        </authorList>
    </citation>
    <scope>NUCLEOTIDE SEQUENCE [LARGE SCALE GENOMIC DNA]</scope>
    <source>
        <strain evidence="2 3">E2838</strain>
    </source>
</reference>
<evidence type="ECO:0000313" key="2">
    <source>
        <dbReference type="EMBL" id="OBI07123.1"/>
    </source>
</evidence>